<dbReference type="InterPro" id="IPR013022">
    <property type="entry name" value="Xyl_isomerase-like_TIM-brl"/>
</dbReference>
<dbReference type="OrthoDB" id="3350993at2"/>
<dbReference type="RefSeq" id="WP_132117583.1">
    <property type="nucleotide sequence ID" value="NZ_SLWS01000004.1"/>
</dbReference>
<proteinExistence type="predicted"/>
<dbReference type="PANTHER" id="PTHR12110">
    <property type="entry name" value="HYDROXYPYRUVATE ISOMERASE"/>
    <property type="match status" value="1"/>
</dbReference>
<sequence>MCQEVTRPRVGVDGRKFPGAAARGPHGTLDDAAALGFDGVFFRTVLDMSPALDLGELRDIRAHADDLGMYLEAGLGKVNPFATPEMPELRAAGDGDILLGFRRMMVACAEIGCVELWAATTNYQLGYPGKFVWDRFRTDVSWPDQLTATRRFLQKLRPVAKDLGIHVNLETHEEITSFELVELVEAVGTDVCGIVFDTANPLQRLEHPRRTTDRVAPYVRQTQLKDCTVTRVGDGYRFDLVPCGEGLVDFEYVVSAVSAGRPNVTLTIENQESRVDFPGPAPVTVLPIADPDFVTSHGHLTVEEFAAFTSIVGEHEGCSPEVDFGHAEAVAALLASRDHIRSVCDRITVTP</sequence>
<accession>A0A4V2S7E3</accession>
<dbReference type="Gene3D" id="3.20.20.150">
    <property type="entry name" value="Divalent-metal-dependent TIM barrel enzymes"/>
    <property type="match status" value="1"/>
</dbReference>
<dbReference type="PANTHER" id="PTHR12110:SF53">
    <property type="entry name" value="BLR5974 PROTEIN"/>
    <property type="match status" value="1"/>
</dbReference>
<dbReference type="SUPFAM" id="SSF51658">
    <property type="entry name" value="Xylose isomerase-like"/>
    <property type="match status" value="1"/>
</dbReference>
<name>A0A4V2S7E3_9PSEU</name>
<evidence type="ECO:0000259" key="1">
    <source>
        <dbReference type="Pfam" id="PF01261"/>
    </source>
</evidence>
<dbReference type="Proteomes" id="UP000295680">
    <property type="component" value="Unassembled WGS sequence"/>
</dbReference>
<dbReference type="Pfam" id="PF01261">
    <property type="entry name" value="AP_endonuc_2"/>
    <property type="match status" value="1"/>
</dbReference>
<organism evidence="2 3">
    <name type="scientific">Actinocrispum wychmicini</name>
    <dbReference type="NCBI Taxonomy" id="1213861"/>
    <lineage>
        <taxon>Bacteria</taxon>
        <taxon>Bacillati</taxon>
        <taxon>Actinomycetota</taxon>
        <taxon>Actinomycetes</taxon>
        <taxon>Pseudonocardiales</taxon>
        <taxon>Pseudonocardiaceae</taxon>
        <taxon>Actinocrispum</taxon>
    </lineage>
</organism>
<comment type="caution">
    <text evidence="2">The sequence shown here is derived from an EMBL/GenBank/DDBJ whole genome shotgun (WGS) entry which is preliminary data.</text>
</comment>
<evidence type="ECO:0000313" key="3">
    <source>
        <dbReference type="Proteomes" id="UP000295680"/>
    </source>
</evidence>
<gene>
    <name evidence="2" type="ORF">EV192_104423</name>
</gene>
<dbReference type="InterPro" id="IPR050312">
    <property type="entry name" value="IolE/XylAMocC-like"/>
</dbReference>
<dbReference type="GO" id="GO:0016853">
    <property type="term" value="F:isomerase activity"/>
    <property type="evidence" value="ECO:0007669"/>
    <property type="project" value="UniProtKB-KW"/>
</dbReference>
<evidence type="ECO:0000313" key="2">
    <source>
        <dbReference type="EMBL" id="TCO59580.1"/>
    </source>
</evidence>
<feature type="domain" description="Xylose isomerase-like TIM barrel" evidence="1">
    <location>
        <begin position="29"/>
        <end position="269"/>
    </location>
</feature>
<dbReference type="AlphaFoldDB" id="A0A4V2S7E3"/>
<dbReference type="InterPro" id="IPR036237">
    <property type="entry name" value="Xyl_isomerase-like_sf"/>
</dbReference>
<keyword evidence="3" id="KW-1185">Reference proteome</keyword>
<reference evidence="2 3" key="1">
    <citation type="submission" date="2019-03" db="EMBL/GenBank/DDBJ databases">
        <title>Genomic Encyclopedia of Type Strains, Phase IV (KMG-IV): sequencing the most valuable type-strain genomes for metagenomic binning, comparative biology and taxonomic classification.</title>
        <authorList>
            <person name="Goeker M."/>
        </authorList>
    </citation>
    <scope>NUCLEOTIDE SEQUENCE [LARGE SCALE GENOMIC DNA]</scope>
    <source>
        <strain evidence="2 3">DSM 45934</strain>
    </source>
</reference>
<protein>
    <submittedName>
        <fullName evidence="2">Sugar phosphate isomerase/epimerase</fullName>
    </submittedName>
</protein>
<keyword evidence="2" id="KW-0413">Isomerase</keyword>
<dbReference type="EMBL" id="SLWS01000004">
    <property type="protein sequence ID" value="TCO59580.1"/>
    <property type="molecule type" value="Genomic_DNA"/>
</dbReference>